<protein>
    <submittedName>
        <fullName evidence="6">Peptide/nickel transport system substrate-binding protein</fullName>
    </submittedName>
</protein>
<evidence type="ECO:0000256" key="4">
    <source>
        <dbReference type="SAM" id="MobiDB-lite"/>
    </source>
</evidence>
<dbReference type="RefSeq" id="WP_123694094.1">
    <property type="nucleotide sequence ID" value="NZ_AP019700.1"/>
</dbReference>
<dbReference type="Proteomes" id="UP000278222">
    <property type="component" value="Unassembled WGS sequence"/>
</dbReference>
<evidence type="ECO:0000259" key="5">
    <source>
        <dbReference type="Pfam" id="PF00496"/>
    </source>
</evidence>
<dbReference type="Gene3D" id="3.40.190.10">
    <property type="entry name" value="Periplasmic binding protein-like II"/>
    <property type="match status" value="1"/>
</dbReference>
<feature type="region of interest" description="Disordered" evidence="4">
    <location>
        <begin position="455"/>
        <end position="487"/>
    </location>
</feature>
<dbReference type="Gene3D" id="3.10.105.10">
    <property type="entry name" value="Dipeptide-binding Protein, Domain 3"/>
    <property type="match status" value="1"/>
</dbReference>
<dbReference type="InterPro" id="IPR030678">
    <property type="entry name" value="Peptide/Ni-bd"/>
</dbReference>
<comment type="subcellular location">
    <subcellularLocation>
        <location evidence="1">Periplasm</location>
    </subcellularLocation>
</comment>
<dbReference type="OrthoDB" id="9803988at2"/>
<dbReference type="Gene3D" id="3.90.76.10">
    <property type="entry name" value="Dipeptide-binding Protein, Domain 1"/>
    <property type="match status" value="1"/>
</dbReference>
<evidence type="ECO:0000256" key="3">
    <source>
        <dbReference type="ARBA" id="ARBA00022729"/>
    </source>
</evidence>
<dbReference type="PIRSF" id="PIRSF002741">
    <property type="entry name" value="MppA"/>
    <property type="match status" value="1"/>
</dbReference>
<dbReference type="CDD" id="cd08513">
    <property type="entry name" value="PBP2_thermophilic_Hb8_like"/>
    <property type="match status" value="1"/>
</dbReference>
<reference evidence="6 7" key="1">
    <citation type="submission" date="2018-11" db="EMBL/GenBank/DDBJ databases">
        <title>Genomic Encyclopedia of Type Strains, Phase IV (KMG-IV): sequencing the most valuable type-strain genomes for metagenomic binning, comparative biology and taxonomic classification.</title>
        <authorList>
            <person name="Goeker M."/>
        </authorList>
    </citation>
    <scope>NUCLEOTIDE SEQUENCE [LARGE SCALE GENOMIC DNA]</scope>
    <source>
        <strain evidence="6 7">DSM 5900</strain>
    </source>
</reference>
<dbReference type="GO" id="GO:0015833">
    <property type="term" value="P:peptide transport"/>
    <property type="evidence" value="ECO:0007669"/>
    <property type="project" value="TreeGrafter"/>
</dbReference>
<keyword evidence="3" id="KW-0732">Signal</keyword>
<gene>
    <name evidence="6" type="ORF">EDC65_4646</name>
</gene>
<dbReference type="EMBL" id="RJKX01000017">
    <property type="protein sequence ID" value="ROP83116.1"/>
    <property type="molecule type" value="Genomic_DNA"/>
</dbReference>
<keyword evidence="7" id="KW-1185">Reference proteome</keyword>
<feature type="domain" description="Solute-binding protein family 5" evidence="5">
    <location>
        <begin position="96"/>
        <end position="468"/>
    </location>
</feature>
<organism evidence="6 7">
    <name type="scientific">Stella humosa</name>
    <dbReference type="NCBI Taxonomy" id="94"/>
    <lineage>
        <taxon>Bacteria</taxon>
        <taxon>Pseudomonadati</taxon>
        <taxon>Pseudomonadota</taxon>
        <taxon>Alphaproteobacteria</taxon>
        <taxon>Rhodospirillales</taxon>
        <taxon>Stellaceae</taxon>
        <taxon>Stella</taxon>
    </lineage>
</organism>
<dbReference type="PANTHER" id="PTHR30290">
    <property type="entry name" value="PERIPLASMIC BINDING COMPONENT OF ABC TRANSPORTER"/>
    <property type="match status" value="1"/>
</dbReference>
<proteinExistence type="inferred from homology"/>
<evidence type="ECO:0000313" key="7">
    <source>
        <dbReference type="Proteomes" id="UP000278222"/>
    </source>
</evidence>
<dbReference type="GO" id="GO:1904680">
    <property type="term" value="F:peptide transmembrane transporter activity"/>
    <property type="evidence" value="ECO:0007669"/>
    <property type="project" value="TreeGrafter"/>
</dbReference>
<feature type="compositionally biased region" description="Polar residues" evidence="4">
    <location>
        <begin position="464"/>
        <end position="484"/>
    </location>
</feature>
<evidence type="ECO:0000256" key="2">
    <source>
        <dbReference type="ARBA" id="ARBA00005695"/>
    </source>
</evidence>
<dbReference type="PROSITE" id="PS51318">
    <property type="entry name" value="TAT"/>
    <property type="match status" value="1"/>
</dbReference>
<sequence length="559" mass="61916">MSANGSSKTPSTGLILPRRRFMQLAAAGAAATAMPGSLAWGQGAKPPKGTRKGQVVVGISQEPTVFNPLRARIEVDEGVHMNLFSPLWSIDAKGNLVPQLATEIPTVENGGVSADGLSWKIKLRPGVTWHDGAPFTAEDVKYTLDLINDTNFPAMLRSGHNQVRDIKIISPTEISWRMETFFAPYFSVLAWTYIVPKHILGAGGDPKDSPFNNKPVGTGPFKWVERRPGDHILLEANDKFYGEGPFIEKLIFKYIPDLTVLKTQFQTGAIDHIGLQGITADNFAEAKGYAGRKVQAAPLPFIEAIVLNNDRPYFKELAVRQALYAAMDKATIIKDIFYNVPRPTETYLPQESWAYNTNLPAQKYDPALAKKLLDDAGWKPGAGGVREKNGMKLDFTTSTTAGNHLREQTQQFLQQGWQEIGVKVTIKNFPPAVMWGDYWRKGQFDTAMAGSVYSVGSDPDPSERLSSASISSKTGTGQNTSAYSSEAVDKLLKDSQTEVDREKRKANYLKVQEMVRADLPILPIYQWSMIEGVKSGLVGYEPNVNYRSNCWNINTWYWA</sequence>
<name>A0A3N1KY48_9PROT</name>
<dbReference type="InterPro" id="IPR006311">
    <property type="entry name" value="TAT_signal"/>
</dbReference>
<dbReference type="Pfam" id="PF00496">
    <property type="entry name" value="SBP_bac_5"/>
    <property type="match status" value="1"/>
</dbReference>
<dbReference type="SUPFAM" id="SSF53850">
    <property type="entry name" value="Periplasmic binding protein-like II"/>
    <property type="match status" value="1"/>
</dbReference>
<dbReference type="PANTHER" id="PTHR30290:SF38">
    <property type="entry name" value="D,D-DIPEPTIDE-BINDING PERIPLASMIC PROTEIN DDPA-RELATED"/>
    <property type="match status" value="1"/>
</dbReference>
<dbReference type="InterPro" id="IPR039424">
    <property type="entry name" value="SBP_5"/>
</dbReference>
<dbReference type="GO" id="GO:0043190">
    <property type="term" value="C:ATP-binding cassette (ABC) transporter complex"/>
    <property type="evidence" value="ECO:0007669"/>
    <property type="project" value="InterPro"/>
</dbReference>
<evidence type="ECO:0000313" key="6">
    <source>
        <dbReference type="EMBL" id="ROP83116.1"/>
    </source>
</evidence>
<dbReference type="AlphaFoldDB" id="A0A3N1KY48"/>
<evidence type="ECO:0000256" key="1">
    <source>
        <dbReference type="ARBA" id="ARBA00004418"/>
    </source>
</evidence>
<dbReference type="InterPro" id="IPR000914">
    <property type="entry name" value="SBP_5_dom"/>
</dbReference>
<comment type="similarity">
    <text evidence="2">Belongs to the bacterial solute-binding protein 5 family.</text>
</comment>
<comment type="caution">
    <text evidence="6">The sequence shown here is derived from an EMBL/GenBank/DDBJ whole genome shotgun (WGS) entry which is preliminary data.</text>
</comment>
<accession>A0A3N1KY48</accession>
<dbReference type="GO" id="GO:0030288">
    <property type="term" value="C:outer membrane-bounded periplasmic space"/>
    <property type="evidence" value="ECO:0007669"/>
    <property type="project" value="UniProtKB-ARBA"/>
</dbReference>